<dbReference type="EMBL" id="KV441562">
    <property type="protein sequence ID" value="OAF99183.1"/>
    <property type="molecule type" value="Genomic_DNA"/>
</dbReference>
<accession>A0A177BUP2</accession>
<dbReference type="AlphaFoldDB" id="A0A177BUP2"/>
<dbReference type="InParanoid" id="A0A177BUP2"/>
<name>A0A177BUP2_9PLEO</name>
<proteinExistence type="predicted"/>
<evidence type="ECO:0000313" key="3">
    <source>
        <dbReference type="Proteomes" id="UP000077069"/>
    </source>
</evidence>
<evidence type="ECO:0000256" key="1">
    <source>
        <dbReference type="SAM" id="MobiDB-lite"/>
    </source>
</evidence>
<keyword evidence="3" id="KW-1185">Reference proteome</keyword>
<sequence>MKTLVSAQPSRDSVSTVVFAQQPESGQGCRDGVRSRAREPVLAGRRRRHCSALAQHTISRAGALPVRPEVLSVVSHAARLQLRPGGLEALGRRPAVWCLIEGSGLVAGSLRSTPGDGGDHGHNSNQAGARPPRRVWESAGRGVQTQARRRRHRNGSAAAPSRSARAACSVAHVPTTKGAVRSTAQVAFPYQTRARARVCPRFRS</sequence>
<feature type="region of interest" description="Disordered" evidence="1">
    <location>
        <begin position="110"/>
        <end position="163"/>
    </location>
</feature>
<gene>
    <name evidence="2" type="ORF">CC84DRAFT_385012</name>
</gene>
<dbReference type="RefSeq" id="XP_018029549.1">
    <property type="nucleotide sequence ID" value="XM_018185995.1"/>
</dbReference>
<dbReference type="GeneID" id="28769481"/>
<reference evidence="2 3" key="1">
    <citation type="submission" date="2016-05" db="EMBL/GenBank/DDBJ databases">
        <title>Comparative analysis of secretome profiles of manganese(II)-oxidizing ascomycete fungi.</title>
        <authorList>
            <consortium name="DOE Joint Genome Institute"/>
            <person name="Zeiner C.A."/>
            <person name="Purvine S.O."/>
            <person name="Zink E.M."/>
            <person name="Wu S."/>
            <person name="Pasa-Tolic L."/>
            <person name="Chaput D.L."/>
            <person name="Haridas S."/>
            <person name="Grigoriev I.V."/>
            <person name="Santelli C.M."/>
            <person name="Hansel C.M."/>
        </authorList>
    </citation>
    <scope>NUCLEOTIDE SEQUENCE [LARGE SCALE GENOMIC DNA]</scope>
    <source>
        <strain evidence="2 3">AP3s5-JAC2a</strain>
    </source>
</reference>
<protein>
    <submittedName>
        <fullName evidence="2">Uncharacterized protein</fullName>
    </submittedName>
</protein>
<organism evidence="2 3">
    <name type="scientific">Paraphaeosphaeria sporulosa</name>
    <dbReference type="NCBI Taxonomy" id="1460663"/>
    <lineage>
        <taxon>Eukaryota</taxon>
        <taxon>Fungi</taxon>
        <taxon>Dikarya</taxon>
        <taxon>Ascomycota</taxon>
        <taxon>Pezizomycotina</taxon>
        <taxon>Dothideomycetes</taxon>
        <taxon>Pleosporomycetidae</taxon>
        <taxon>Pleosporales</taxon>
        <taxon>Massarineae</taxon>
        <taxon>Didymosphaeriaceae</taxon>
        <taxon>Paraphaeosphaeria</taxon>
    </lineage>
</organism>
<dbReference type="Proteomes" id="UP000077069">
    <property type="component" value="Unassembled WGS sequence"/>
</dbReference>
<evidence type="ECO:0000313" key="2">
    <source>
        <dbReference type="EMBL" id="OAF99183.1"/>
    </source>
</evidence>